<feature type="region of interest" description="Disordered" evidence="1">
    <location>
        <begin position="1"/>
        <end position="22"/>
    </location>
</feature>
<evidence type="ECO:0000313" key="2">
    <source>
        <dbReference type="EMBL" id="OEG69070.1"/>
    </source>
</evidence>
<name>A0A1E5IF56_ENDTX</name>
<dbReference type="EMBL" id="LNVX01000864">
    <property type="protein sequence ID" value="OEG69070.1"/>
    <property type="molecule type" value="Genomic_DNA"/>
</dbReference>
<evidence type="ECO:0000313" key="3">
    <source>
        <dbReference type="Proteomes" id="UP000095237"/>
    </source>
</evidence>
<accession>A0A1E5IF56</accession>
<sequence length="72" mass="7704">MGLVLSAGPGLDPRNFSTDKMNDHMCVMPGGLDHRGMEVESPQPETAAREAEQAAYNLTTKTEKNVSAATQV</sequence>
<organism evidence="2 3">
    <name type="scientific">Endomicrobium trichonymphae</name>
    <dbReference type="NCBI Taxonomy" id="1408204"/>
    <lineage>
        <taxon>Bacteria</taxon>
        <taxon>Pseudomonadati</taxon>
        <taxon>Elusimicrobiota</taxon>
        <taxon>Endomicrobiia</taxon>
        <taxon>Endomicrobiales</taxon>
        <taxon>Endomicrobiaceae</taxon>
        <taxon>Candidatus Endomicrobiellum</taxon>
    </lineage>
</organism>
<dbReference type="Proteomes" id="UP000095237">
    <property type="component" value="Unassembled WGS sequence"/>
</dbReference>
<reference evidence="2 3" key="1">
    <citation type="submission" date="2015-11" db="EMBL/GenBank/DDBJ databases">
        <title>Evidence for parallel genomic evolution in an endosymbiosis of termite gut flagellates.</title>
        <authorList>
            <person name="Zheng H."/>
        </authorList>
    </citation>
    <scope>NUCLEOTIDE SEQUENCE [LARGE SCALE GENOMIC DNA]</scope>
    <source>
        <strain evidence="2 3">CET450</strain>
    </source>
</reference>
<keyword evidence="3" id="KW-1185">Reference proteome</keyword>
<proteinExistence type="predicted"/>
<evidence type="ECO:0000256" key="1">
    <source>
        <dbReference type="SAM" id="MobiDB-lite"/>
    </source>
</evidence>
<protein>
    <submittedName>
        <fullName evidence="2">Uncharacterized protein</fullName>
    </submittedName>
</protein>
<gene>
    <name evidence="2" type="ORF">ATZ36_11730</name>
</gene>
<dbReference type="AlphaFoldDB" id="A0A1E5IF56"/>
<comment type="caution">
    <text evidence="2">The sequence shown here is derived from an EMBL/GenBank/DDBJ whole genome shotgun (WGS) entry which is preliminary data.</text>
</comment>